<feature type="compositionally biased region" description="Polar residues" evidence="1">
    <location>
        <begin position="56"/>
        <end position="70"/>
    </location>
</feature>
<name>A0A518HY05_9BACT</name>
<accession>A0A518HY05</accession>
<dbReference type="KEGG" id="snep:Enr13x_54860"/>
<evidence type="ECO:0000313" key="3">
    <source>
        <dbReference type="EMBL" id="QDV45607.1"/>
    </source>
</evidence>
<evidence type="ECO:0000313" key="2">
    <source>
        <dbReference type="EMBL" id="QDV44443.1"/>
    </source>
</evidence>
<dbReference type="KEGG" id="snep:Enr13x_43090"/>
<dbReference type="AlphaFoldDB" id="A0A518HY05"/>
<keyword evidence="4" id="KW-1185">Reference proteome</keyword>
<feature type="region of interest" description="Disordered" evidence="1">
    <location>
        <begin position="45"/>
        <end position="70"/>
    </location>
</feature>
<dbReference type="EMBL" id="CP037423">
    <property type="protein sequence ID" value="QDV44443.1"/>
    <property type="molecule type" value="Genomic_DNA"/>
</dbReference>
<sequence length="81" mass="8788">MSKFAYWIAQETASEPKRGKPGTSHSVNRQPTACLFGQSPLRISDRLPGIHGHTTPRASGTSRQKPTAHSSQCFLALAEPD</sequence>
<dbReference type="EMBL" id="CP037423">
    <property type="protein sequence ID" value="QDV45607.1"/>
    <property type="molecule type" value="Genomic_DNA"/>
</dbReference>
<evidence type="ECO:0000313" key="4">
    <source>
        <dbReference type="Proteomes" id="UP000319004"/>
    </source>
</evidence>
<protein>
    <submittedName>
        <fullName evidence="3">Uncharacterized protein</fullName>
    </submittedName>
</protein>
<gene>
    <name evidence="2" type="ORF">Enr13x_43090</name>
    <name evidence="3" type="ORF">Enr13x_54860</name>
</gene>
<proteinExistence type="predicted"/>
<dbReference type="Proteomes" id="UP000319004">
    <property type="component" value="Chromosome"/>
</dbReference>
<organism evidence="3 4">
    <name type="scientific">Stieleria neptunia</name>
    <dbReference type="NCBI Taxonomy" id="2527979"/>
    <lineage>
        <taxon>Bacteria</taxon>
        <taxon>Pseudomonadati</taxon>
        <taxon>Planctomycetota</taxon>
        <taxon>Planctomycetia</taxon>
        <taxon>Pirellulales</taxon>
        <taxon>Pirellulaceae</taxon>
        <taxon>Stieleria</taxon>
    </lineage>
</organism>
<feature type="region of interest" description="Disordered" evidence="1">
    <location>
        <begin position="11"/>
        <end position="30"/>
    </location>
</feature>
<evidence type="ECO:0000256" key="1">
    <source>
        <dbReference type="SAM" id="MobiDB-lite"/>
    </source>
</evidence>
<reference evidence="3 4" key="1">
    <citation type="submission" date="2019-03" db="EMBL/GenBank/DDBJ databases">
        <title>Deep-cultivation of Planctomycetes and their phenomic and genomic characterization uncovers novel biology.</title>
        <authorList>
            <person name="Wiegand S."/>
            <person name="Jogler M."/>
            <person name="Boedeker C."/>
            <person name="Pinto D."/>
            <person name="Vollmers J."/>
            <person name="Rivas-Marin E."/>
            <person name="Kohn T."/>
            <person name="Peeters S.H."/>
            <person name="Heuer A."/>
            <person name="Rast P."/>
            <person name="Oberbeckmann S."/>
            <person name="Bunk B."/>
            <person name="Jeske O."/>
            <person name="Meyerdierks A."/>
            <person name="Storesund J.E."/>
            <person name="Kallscheuer N."/>
            <person name="Luecker S."/>
            <person name="Lage O.M."/>
            <person name="Pohl T."/>
            <person name="Merkel B.J."/>
            <person name="Hornburger P."/>
            <person name="Mueller R.-W."/>
            <person name="Bruemmer F."/>
            <person name="Labrenz M."/>
            <person name="Spormann A.M."/>
            <person name="Op den Camp H."/>
            <person name="Overmann J."/>
            <person name="Amann R."/>
            <person name="Jetten M.S.M."/>
            <person name="Mascher T."/>
            <person name="Medema M.H."/>
            <person name="Devos D.P."/>
            <person name="Kaster A.-K."/>
            <person name="Ovreas L."/>
            <person name="Rohde M."/>
            <person name="Galperin M.Y."/>
            <person name="Jogler C."/>
        </authorList>
    </citation>
    <scope>NUCLEOTIDE SEQUENCE [LARGE SCALE GENOMIC DNA]</scope>
    <source>
        <strain evidence="3 4">Enr13</strain>
    </source>
</reference>